<gene>
    <name evidence="1" type="ORF">BJ508DRAFT_314138</name>
</gene>
<proteinExistence type="predicted"/>
<sequence length="294" mass="33475">MQPQNQENIEPCLRSPAAAEDITTHRQLLPGMLFECMEKVIPGTNEKPARHSLSPECYASGWRMSLYEKDKLAGHLSFWRSSATAYAHPEVRGSASRSKTQVQAHPRNSDFRTVNVDQKYCCFTKVSLLALRKNGRRRRLKTRPELARKTDSLLGFRKEILNSPIWDLLRSKVSLALFRENMSRANINSPREEASDASSKQHPTQISIHIASSPPALFYPPPTLLNLNLRPQTQQHPLKSPTHFSQLLPKSLVASTIFHPSIFAKSSPFSYLRPTLPRIVIWHVREPIIFIELP</sequence>
<dbReference type="EMBL" id="ML119834">
    <property type="protein sequence ID" value="RPA73086.1"/>
    <property type="molecule type" value="Genomic_DNA"/>
</dbReference>
<evidence type="ECO:0000313" key="1">
    <source>
        <dbReference type="EMBL" id="RPA73086.1"/>
    </source>
</evidence>
<organism evidence="1 2">
    <name type="scientific">Ascobolus immersus RN42</name>
    <dbReference type="NCBI Taxonomy" id="1160509"/>
    <lineage>
        <taxon>Eukaryota</taxon>
        <taxon>Fungi</taxon>
        <taxon>Dikarya</taxon>
        <taxon>Ascomycota</taxon>
        <taxon>Pezizomycotina</taxon>
        <taxon>Pezizomycetes</taxon>
        <taxon>Pezizales</taxon>
        <taxon>Ascobolaceae</taxon>
        <taxon>Ascobolus</taxon>
    </lineage>
</organism>
<dbReference type="AlphaFoldDB" id="A0A3N4HJI8"/>
<keyword evidence="2" id="KW-1185">Reference proteome</keyword>
<dbReference type="Proteomes" id="UP000275078">
    <property type="component" value="Unassembled WGS sequence"/>
</dbReference>
<name>A0A3N4HJI8_ASCIM</name>
<accession>A0A3N4HJI8</accession>
<protein>
    <submittedName>
        <fullName evidence="1">Uncharacterized protein</fullName>
    </submittedName>
</protein>
<evidence type="ECO:0000313" key="2">
    <source>
        <dbReference type="Proteomes" id="UP000275078"/>
    </source>
</evidence>
<reference evidence="1 2" key="1">
    <citation type="journal article" date="2018" name="Nat. Ecol. Evol.">
        <title>Pezizomycetes genomes reveal the molecular basis of ectomycorrhizal truffle lifestyle.</title>
        <authorList>
            <person name="Murat C."/>
            <person name="Payen T."/>
            <person name="Noel B."/>
            <person name="Kuo A."/>
            <person name="Morin E."/>
            <person name="Chen J."/>
            <person name="Kohler A."/>
            <person name="Krizsan K."/>
            <person name="Balestrini R."/>
            <person name="Da Silva C."/>
            <person name="Montanini B."/>
            <person name="Hainaut M."/>
            <person name="Levati E."/>
            <person name="Barry K.W."/>
            <person name="Belfiori B."/>
            <person name="Cichocki N."/>
            <person name="Clum A."/>
            <person name="Dockter R.B."/>
            <person name="Fauchery L."/>
            <person name="Guy J."/>
            <person name="Iotti M."/>
            <person name="Le Tacon F."/>
            <person name="Lindquist E.A."/>
            <person name="Lipzen A."/>
            <person name="Malagnac F."/>
            <person name="Mello A."/>
            <person name="Molinier V."/>
            <person name="Miyauchi S."/>
            <person name="Poulain J."/>
            <person name="Riccioni C."/>
            <person name="Rubini A."/>
            <person name="Sitrit Y."/>
            <person name="Splivallo R."/>
            <person name="Traeger S."/>
            <person name="Wang M."/>
            <person name="Zifcakova L."/>
            <person name="Wipf D."/>
            <person name="Zambonelli A."/>
            <person name="Paolocci F."/>
            <person name="Nowrousian M."/>
            <person name="Ottonello S."/>
            <person name="Baldrian P."/>
            <person name="Spatafora J.W."/>
            <person name="Henrissat B."/>
            <person name="Nagy L.G."/>
            <person name="Aury J.M."/>
            <person name="Wincker P."/>
            <person name="Grigoriev I.V."/>
            <person name="Bonfante P."/>
            <person name="Martin F.M."/>
        </authorList>
    </citation>
    <scope>NUCLEOTIDE SEQUENCE [LARGE SCALE GENOMIC DNA]</scope>
    <source>
        <strain evidence="1 2">RN42</strain>
    </source>
</reference>